<gene>
    <name evidence="2" type="ORF">C7U54_12400</name>
</gene>
<organism evidence="2 3">
    <name type="scientific">Faecalibacillus intestinalis</name>
    <dbReference type="NCBI Taxonomy" id="1982626"/>
    <lineage>
        <taxon>Bacteria</taxon>
        <taxon>Bacillati</taxon>
        <taxon>Bacillota</taxon>
        <taxon>Erysipelotrichia</taxon>
        <taxon>Erysipelotrichales</taxon>
        <taxon>Coprobacillaceae</taxon>
        <taxon>Faecalibacillus</taxon>
    </lineage>
</organism>
<keyword evidence="1" id="KW-0732">Signal</keyword>
<feature type="signal peptide" evidence="1">
    <location>
        <begin position="1"/>
        <end position="20"/>
    </location>
</feature>
<dbReference type="EMBL" id="PYLQ01000023">
    <property type="protein sequence ID" value="PST37225.1"/>
    <property type="molecule type" value="Genomic_DNA"/>
</dbReference>
<evidence type="ECO:0000313" key="2">
    <source>
        <dbReference type="EMBL" id="PST37225.1"/>
    </source>
</evidence>
<comment type="caution">
    <text evidence="2">The sequence shown here is derived from an EMBL/GenBank/DDBJ whole genome shotgun (WGS) entry which is preliminary data.</text>
</comment>
<keyword evidence="3" id="KW-1185">Reference proteome</keyword>
<dbReference type="Proteomes" id="UP000240974">
    <property type="component" value="Unassembled WGS sequence"/>
</dbReference>
<proteinExistence type="predicted"/>
<name>A0A2T3FPM1_9FIRM</name>
<feature type="chain" id="PRO_5038589958" description="Thioredoxin-like fold domain-containing protein" evidence="1">
    <location>
        <begin position="21"/>
        <end position="147"/>
    </location>
</feature>
<dbReference type="AlphaFoldDB" id="A0A2T3FPM1"/>
<evidence type="ECO:0000313" key="3">
    <source>
        <dbReference type="Proteomes" id="UP000240974"/>
    </source>
</evidence>
<accession>A0A2T3FPM1</accession>
<dbReference type="PROSITE" id="PS51257">
    <property type="entry name" value="PROKAR_LIPOPROTEIN"/>
    <property type="match status" value="1"/>
</dbReference>
<sequence length="147" mass="17369">MKKILILFLLLLVVGCQSNTYEDTYYLTYFYVEDCLNCQYFKKNVLPVIKKEFGKHMKIKAYNMDDEKTFDEMKASYQEHINQIIDFNEDDYGYGPMVFLEGYLAILGAGNEEDYVEHLVNAIQGKELNKASKNETYYYLRKGRVKQ</sequence>
<evidence type="ECO:0000256" key="1">
    <source>
        <dbReference type="SAM" id="SignalP"/>
    </source>
</evidence>
<protein>
    <recommendedName>
        <fullName evidence="4">Thioredoxin-like fold domain-containing protein</fullName>
    </recommendedName>
</protein>
<reference evidence="2 3" key="1">
    <citation type="journal article" date="2019" name="Int. J. Syst. Evol. Microbiol.">
        <title>Faecalibacillus intestinalis gen. nov., sp. nov. and Faecalibacillus faecis sp. nov., isolated from human faeces.</title>
        <authorList>
            <person name="Seo B."/>
            <person name="Jeon K."/>
            <person name="Baek I."/>
            <person name="Lee Y.M."/>
            <person name="Baek K."/>
            <person name="Ko G."/>
        </authorList>
    </citation>
    <scope>NUCLEOTIDE SEQUENCE [LARGE SCALE GENOMIC DNA]</scope>
    <source>
        <strain evidence="2 3">SNUG30099</strain>
    </source>
</reference>
<dbReference type="RefSeq" id="WP_107030501.1">
    <property type="nucleotide sequence ID" value="NZ_JADPGG010000053.1"/>
</dbReference>
<evidence type="ECO:0008006" key="4">
    <source>
        <dbReference type="Google" id="ProtNLM"/>
    </source>
</evidence>